<gene>
    <name evidence="1" type="ORF">AMOR_15110</name>
</gene>
<dbReference type="EMBL" id="AP025591">
    <property type="protein sequence ID" value="BDG02515.1"/>
    <property type="molecule type" value="Genomic_DNA"/>
</dbReference>
<dbReference type="Proteomes" id="UP001162891">
    <property type="component" value="Chromosome"/>
</dbReference>
<dbReference type="RefSeq" id="WP_248360212.1">
    <property type="nucleotide sequence ID" value="NZ_AP025591.1"/>
</dbReference>
<accession>A0ABN6MQH4</accession>
<proteinExistence type="predicted"/>
<organism evidence="1 2">
    <name type="scientific">Anaeromyxobacter oryzae</name>
    <dbReference type="NCBI Taxonomy" id="2918170"/>
    <lineage>
        <taxon>Bacteria</taxon>
        <taxon>Pseudomonadati</taxon>
        <taxon>Myxococcota</taxon>
        <taxon>Myxococcia</taxon>
        <taxon>Myxococcales</taxon>
        <taxon>Cystobacterineae</taxon>
        <taxon>Anaeromyxobacteraceae</taxon>
        <taxon>Anaeromyxobacter</taxon>
    </lineage>
</organism>
<protein>
    <submittedName>
        <fullName evidence="1">Uncharacterized protein</fullName>
    </submittedName>
</protein>
<keyword evidence="2" id="KW-1185">Reference proteome</keyword>
<name>A0ABN6MQH4_9BACT</name>
<evidence type="ECO:0000313" key="2">
    <source>
        <dbReference type="Proteomes" id="UP001162891"/>
    </source>
</evidence>
<reference evidence="2" key="1">
    <citation type="journal article" date="2022" name="Int. J. Syst. Evol. Microbiol.">
        <title>Anaeromyxobacter oryzae sp. nov., Anaeromyxobacter diazotrophicus sp. nov. and Anaeromyxobacter paludicola sp. nov., isolated from paddy soils.</title>
        <authorList>
            <person name="Itoh H."/>
            <person name="Xu Z."/>
            <person name="Mise K."/>
            <person name="Masuda Y."/>
            <person name="Ushijima N."/>
            <person name="Hayakawa C."/>
            <person name="Shiratori Y."/>
            <person name="Senoo K."/>
        </authorList>
    </citation>
    <scope>NUCLEOTIDE SEQUENCE [LARGE SCALE GENOMIC DNA]</scope>
    <source>
        <strain evidence="2">Red232</strain>
    </source>
</reference>
<evidence type="ECO:0000313" key="1">
    <source>
        <dbReference type="EMBL" id="BDG02515.1"/>
    </source>
</evidence>
<sequence>MQRIYAFAIAAGVLAVAGVAWLREDAHRAHRFWDAVLPTLRFVREELRGKSGDPQKPCWDPESTCYVSWKAGTYPASLAPGVTSAMIGDPKSSEIVVGKTKAQLRAKFGLDLITTEYESERGAYFRICREYEDVTFDRKYRRVLFVDSGSWPWMIVLGGDTATDLVLLKGC</sequence>